<feature type="region of interest" description="Disordered" evidence="2">
    <location>
        <begin position="1041"/>
        <end position="1098"/>
    </location>
</feature>
<dbReference type="PANTHER" id="PTHR20959">
    <property type="entry name" value="TRANSPORT AND GOLGI ORGANIZATION PROTEIN 6 FAMILY MEMBER"/>
    <property type="match status" value="1"/>
</dbReference>
<protein>
    <recommendedName>
        <fullName evidence="3">RNA polymerase II assembly factor Rtp1 C-terminal domain-containing protein</fullName>
    </recommendedName>
</protein>
<reference evidence="4 5" key="1">
    <citation type="journal article" date="2018" name="Evol. Lett.">
        <title>Horizontal gene cluster transfer increased hallucinogenic mushroom diversity.</title>
        <authorList>
            <person name="Reynolds H.T."/>
            <person name="Vijayakumar V."/>
            <person name="Gluck-Thaler E."/>
            <person name="Korotkin H.B."/>
            <person name="Matheny P.B."/>
            <person name="Slot J.C."/>
        </authorList>
    </citation>
    <scope>NUCLEOTIDE SEQUENCE [LARGE SCALE GENOMIC DNA]</scope>
    <source>
        <strain evidence="4 5">2629</strain>
    </source>
</reference>
<proteinExistence type="inferred from homology"/>
<dbReference type="STRING" id="181874.A0A409VE76"/>
<evidence type="ECO:0000313" key="4">
    <source>
        <dbReference type="EMBL" id="PPQ63880.1"/>
    </source>
</evidence>
<dbReference type="EMBL" id="NHTK01006106">
    <property type="protein sequence ID" value="PPQ63880.1"/>
    <property type="molecule type" value="Genomic_DNA"/>
</dbReference>
<feature type="compositionally biased region" description="Basic and acidic residues" evidence="2">
    <location>
        <begin position="1047"/>
        <end position="1068"/>
    </location>
</feature>
<dbReference type="AlphaFoldDB" id="A0A409VE76"/>
<dbReference type="PANTHER" id="PTHR20959:SF1">
    <property type="entry name" value="TRANSPORT AND GOLGI ORGANIZATION PROTEIN 6 HOMOLOG"/>
    <property type="match status" value="1"/>
</dbReference>
<evidence type="ECO:0000256" key="1">
    <source>
        <dbReference type="ARBA" id="ARBA00005724"/>
    </source>
</evidence>
<dbReference type="InterPro" id="IPR011989">
    <property type="entry name" value="ARM-like"/>
</dbReference>
<gene>
    <name evidence="4" type="ORF">CVT24_009506</name>
</gene>
<evidence type="ECO:0000313" key="5">
    <source>
        <dbReference type="Proteomes" id="UP000284842"/>
    </source>
</evidence>
<feature type="domain" description="RNA polymerase II assembly factor Rtp1 C-terminal" evidence="3">
    <location>
        <begin position="845"/>
        <end position="971"/>
    </location>
</feature>
<dbReference type="InterPro" id="IPR019451">
    <property type="entry name" value="Rtp1_C1"/>
</dbReference>
<dbReference type="Pfam" id="PF10363">
    <property type="entry name" value="RTP1_C1"/>
    <property type="match status" value="1"/>
</dbReference>
<dbReference type="InParanoid" id="A0A409VE76"/>
<comment type="caution">
    <text evidence="4">The sequence shown here is derived from an EMBL/GenBank/DDBJ whole genome shotgun (WGS) entry which is preliminary data.</text>
</comment>
<dbReference type="GO" id="GO:0009306">
    <property type="term" value="P:protein secretion"/>
    <property type="evidence" value="ECO:0007669"/>
    <property type="project" value="TreeGrafter"/>
</dbReference>
<organism evidence="4 5">
    <name type="scientific">Panaeolus cyanescens</name>
    <dbReference type="NCBI Taxonomy" id="181874"/>
    <lineage>
        <taxon>Eukaryota</taxon>
        <taxon>Fungi</taxon>
        <taxon>Dikarya</taxon>
        <taxon>Basidiomycota</taxon>
        <taxon>Agaricomycotina</taxon>
        <taxon>Agaricomycetes</taxon>
        <taxon>Agaricomycetidae</taxon>
        <taxon>Agaricales</taxon>
        <taxon>Agaricineae</taxon>
        <taxon>Galeropsidaceae</taxon>
        <taxon>Panaeolus</taxon>
    </lineage>
</organism>
<dbReference type="Proteomes" id="UP000284842">
    <property type="component" value="Unassembled WGS sequence"/>
</dbReference>
<feature type="region of interest" description="Disordered" evidence="2">
    <location>
        <begin position="124"/>
        <end position="157"/>
    </location>
</feature>
<sequence>MTSSSNSHPSSSYTDALRNGDFLLDSTQSSNSTGGPHDLISLLKGRLRTYYAHKYPAVGAVDIEGAVGGQDGGDIEGNGDIGRLERIRLDEEVERATKLEDVQVKIGQECLGVVREVHGALDVGVDENDDKQDDEKRKDSVEEKGRKDEGKEEGGVEQRVGVRDLKKIRTHLSIVFKWGIDPLLKRVGDGLLTTSNPSSSSRTTASSHVVEMDEQSSIAAYEKLCAITKTMMGMVFPDGFQGRIGETHVTSSMLRMHASDILLPLVLLGWMPRNLGMKSGMKPVDELRPLTLRLLRLMTPAQAILALGTIVASGPAAYVRKTCVFLLNKQMLRPDGVRGLCEAVFPGGMQDGEGGSSSVGGGGVGDEVRLEKLKQVAVTLTNVPPGVDANEYFEIIIPKILQLVSDRAPAAHRRAAAFTVFKILMPDNTTNTKDTQETFSSTSPVVSMLLHALHDPFLLSFDADDAISSSPQKVALQPIEALDTLSILLANTEPSPIFVSKLLSPIIPSLYLLSTDLASIKAADPHLKESVRGLIRTWGKIVDDDEVVRVLWDIVEGGRDTYWKVGLEGIVRVKGTREGETPSLVIPKKPEKGKGKLEEQDEEGDIDLNLFDFYPDPKHFVTMLRDLNRGDVASVVFVRLLEGYEGIKRVEFGDVDSMRALHLLQIVMQMQQQMFKDKSSPLLKNPERILVFISKVLGTTVSGYGGAGGSKAGVGGSKGGSLRHGVTDDPMHEAVGDEIDDELGDSDDEEVGASDMVAGPDDEMLETTITLLLSILEDDKLETKNYPLFNEIFSQLEPLAQNGSATIRPLAREARLVITARIAGETHTVKSGANTSGERDARETYQEALKLLQDPILPVRAHGLMLLRDLISSSSSEMKKTADALTPSILSIFIQSVQDDDSYIFLNAVQGLIVLAERVGERMVRVLMGEYVGFKGGKGGGGMAMSVMSEQDVNVKTRIGEALSAVIKGSGMALGKYVDLMVPPLMQLLRTHDCPIALRTSGLSLLADCVSTYPYAMLRYTSDLCWTLLDLLKLESNIHKPVSTKGESGDGKEKGKEQGSKEGQRASVEDDGNTEGDSEKEPPAPESLDTNPTSKNPKLAPFRRAALHLLMMILREALRVLYDDSTRDRGVVTSIVPRGFVGEVGGVLGMMGLWDEDGRTRVMARECAGAVDELKRGVLGL</sequence>
<evidence type="ECO:0000259" key="3">
    <source>
        <dbReference type="Pfam" id="PF10363"/>
    </source>
</evidence>
<keyword evidence="5" id="KW-1185">Reference proteome</keyword>
<evidence type="ECO:0000256" key="2">
    <source>
        <dbReference type="SAM" id="MobiDB-lite"/>
    </source>
</evidence>
<dbReference type="InterPro" id="IPR039600">
    <property type="entry name" value="TANGO6/Rtp1"/>
</dbReference>
<feature type="compositionally biased region" description="Basic and acidic residues" evidence="2">
    <location>
        <begin position="133"/>
        <end position="157"/>
    </location>
</feature>
<dbReference type="SUPFAM" id="SSF48371">
    <property type="entry name" value="ARM repeat"/>
    <property type="match status" value="1"/>
</dbReference>
<feature type="compositionally biased region" description="Gly residues" evidence="2">
    <location>
        <begin position="708"/>
        <end position="719"/>
    </location>
</feature>
<dbReference type="OrthoDB" id="39591at2759"/>
<comment type="similarity">
    <text evidence="1">Belongs to the Tango6 family.</text>
</comment>
<accession>A0A409VE76</accession>
<dbReference type="Gene3D" id="1.25.10.10">
    <property type="entry name" value="Leucine-rich Repeat Variant"/>
    <property type="match status" value="1"/>
</dbReference>
<dbReference type="InterPro" id="IPR016024">
    <property type="entry name" value="ARM-type_fold"/>
</dbReference>
<name>A0A409VE76_9AGAR</name>
<feature type="region of interest" description="Disordered" evidence="2">
    <location>
        <begin position="708"/>
        <end position="731"/>
    </location>
</feature>